<comment type="subcellular location">
    <subcellularLocation>
        <location evidence="1">Secreted</location>
    </subcellularLocation>
</comment>
<evidence type="ECO:0000256" key="1">
    <source>
        <dbReference type="ARBA" id="ARBA00004613"/>
    </source>
</evidence>
<proteinExistence type="inferred from homology"/>
<evidence type="ECO:0000256" key="2">
    <source>
        <dbReference type="ARBA" id="ARBA00006656"/>
    </source>
</evidence>
<protein>
    <submittedName>
        <fullName evidence="11">Glass bottom boat2</fullName>
    </submittedName>
</protein>
<feature type="domain" description="TGF-beta family profile" evidence="10">
    <location>
        <begin position="246"/>
        <end position="373"/>
    </location>
</feature>
<dbReference type="AlphaFoldDB" id="D6WJG4"/>
<dbReference type="FunFam" id="2.10.90.10:FF:000051">
    <property type="entry name" value="Uncharacterized protein, isoform A"/>
    <property type="match status" value="1"/>
</dbReference>
<comment type="similarity">
    <text evidence="2 8">Belongs to the TGF-beta family.</text>
</comment>
<evidence type="ECO:0000256" key="4">
    <source>
        <dbReference type="ARBA" id="ARBA00022729"/>
    </source>
</evidence>
<dbReference type="PROSITE" id="PS00250">
    <property type="entry name" value="TGF_BETA_1"/>
    <property type="match status" value="1"/>
</dbReference>
<keyword evidence="4 9" id="KW-0732">Signal</keyword>
<dbReference type="Gene3D" id="2.60.120.970">
    <property type="match status" value="2"/>
</dbReference>
<organism evidence="11 12">
    <name type="scientific">Tribolium castaneum</name>
    <name type="common">Red flour beetle</name>
    <dbReference type="NCBI Taxonomy" id="7070"/>
    <lineage>
        <taxon>Eukaryota</taxon>
        <taxon>Metazoa</taxon>
        <taxon>Ecdysozoa</taxon>
        <taxon>Arthropoda</taxon>
        <taxon>Hexapoda</taxon>
        <taxon>Insecta</taxon>
        <taxon>Pterygota</taxon>
        <taxon>Neoptera</taxon>
        <taxon>Endopterygota</taxon>
        <taxon>Coleoptera</taxon>
        <taxon>Polyphaga</taxon>
        <taxon>Cucujiformia</taxon>
        <taxon>Tenebrionidae</taxon>
        <taxon>Tenebrionidae incertae sedis</taxon>
        <taxon>Tribolium</taxon>
    </lineage>
</organism>
<dbReference type="EMBL" id="KQ971342">
    <property type="protein sequence ID" value="EFA04646.2"/>
    <property type="molecule type" value="Genomic_DNA"/>
</dbReference>
<dbReference type="InParanoid" id="D6WJG4"/>
<gene>
    <name evidence="11" type="primary">AUGUSTUS-3.0.2_14018</name>
    <name evidence="11" type="ORF">TcasGA2_TC014018</name>
</gene>
<dbReference type="GO" id="GO:0005615">
    <property type="term" value="C:extracellular space"/>
    <property type="evidence" value="ECO:0000318"/>
    <property type="project" value="GO_Central"/>
</dbReference>
<keyword evidence="3" id="KW-0964">Secreted</keyword>
<dbReference type="InterPro" id="IPR001111">
    <property type="entry name" value="TGF-b_propeptide"/>
</dbReference>
<sequence>MKVVVASFVLLLVFREVSTFLKSGIYLDNGFDQTSIGQLGDQQIQLEVLNLLGLPNRPKKINNSVTKSAAKYILDIYNSLMEKIDGHSSRRKRSAGVNLSSEEETAVENSDVIMTFEAIRNSEKKFKRLEKGKKLWFNVSEMSVAEDGRECLRSRRYELVDRGRRFQYVSSVNTTGNYKGWLSLNLTSCTTNWSAHRHYTKGFYLSVYPVEKPGREIRPEEIGLTTSTNPFIVAFLKASTRVQPQRNVRSVSPKQNYVSTMKQYQHGTTCRIHTLYISFKDLKWQDWVIAPEGYAAYYCAGECNFPLTAHMNATKHALVQSLVHLIQPHKFPKPCCAPTELRPIPLVYYLDAGTSNVVLKKYSNMAVKSCGCH</sequence>
<dbReference type="CDD" id="cd13761">
    <property type="entry name" value="TGF_beta_BMP5_like"/>
    <property type="match status" value="1"/>
</dbReference>
<feature type="signal peptide" evidence="9">
    <location>
        <begin position="1"/>
        <end position="19"/>
    </location>
</feature>
<feature type="chain" id="PRO_5007310649" evidence="9">
    <location>
        <begin position="20"/>
        <end position="373"/>
    </location>
</feature>
<evidence type="ECO:0000313" key="11">
    <source>
        <dbReference type="EMBL" id="EFA04646.2"/>
    </source>
</evidence>
<dbReference type="FunCoup" id="D6WJG4">
    <property type="interactions" value="118"/>
</dbReference>
<reference evidence="11 12" key="2">
    <citation type="journal article" date="2010" name="Nucleic Acids Res.">
        <title>BeetleBase in 2010: revisions to provide comprehensive genomic information for Tribolium castaneum.</title>
        <authorList>
            <person name="Kim H.S."/>
            <person name="Murphy T."/>
            <person name="Xia J."/>
            <person name="Caragea D."/>
            <person name="Park Y."/>
            <person name="Beeman R.W."/>
            <person name="Lorenzen M.D."/>
            <person name="Butcher S."/>
            <person name="Manak J.R."/>
            <person name="Brown S.J."/>
        </authorList>
    </citation>
    <scope>GENOME REANNOTATION</scope>
    <source>
        <strain evidence="11 12">Georgia GA2</strain>
    </source>
</reference>
<accession>D6WJG4</accession>
<evidence type="ECO:0000259" key="10">
    <source>
        <dbReference type="PROSITE" id="PS51362"/>
    </source>
</evidence>
<dbReference type="HOGENOM" id="CLU_020515_4_1_1"/>
<dbReference type="OMA" id="WLVNPEQ"/>
<evidence type="ECO:0000256" key="7">
    <source>
        <dbReference type="ARBA" id="ARBA00023180"/>
    </source>
</evidence>
<keyword evidence="5 8" id="KW-0339">Growth factor</keyword>
<dbReference type="GO" id="GO:0030509">
    <property type="term" value="P:BMP signaling pathway"/>
    <property type="evidence" value="ECO:0000318"/>
    <property type="project" value="GO_Central"/>
</dbReference>
<evidence type="ECO:0000256" key="8">
    <source>
        <dbReference type="RuleBase" id="RU000354"/>
    </source>
</evidence>
<dbReference type="GO" id="GO:0005125">
    <property type="term" value="F:cytokine activity"/>
    <property type="evidence" value="ECO:0000318"/>
    <property type="project" value="GO_Central"/>
</dbReference>
<dbReference type="SUPFAM" id="SSF57501">
    <property type="entry name" value="Cystine-knot cytokines"/>
    <property type="match status" value="1"/>
</dbReference>
<dbReference type="PRINTS" id="PR00669">
    <property type="entry name" value="INHIBINA"/>
</dbReference>
<evidence type="ECO:0000256" key="5">
    <source>
        <dbReference type="ARBA" id="ARBA00023030"/>
    </source>
</evidence>
<keyword evidence="6" id="KW-1015">Disulfide bond</keyword>
<dbReference type="InterPro" id="IPR029034">
    <property type="entry name" value="Cystine-knot_cytokine"/>
</dbReference>
<name>D6WJG4_TRICA</name>
<dbReference type="GO" id="GO:0008083">
    <property type="term" value="F:growth factor activity"/>
    <property type="evidence" value="ECO:0007669"/>
    <property type="project" value="UniProtKB-KW"/>
</dbReference>
<evidence type="ECO:0000256" key="3">
    <source>
        <dbReference type="ARBA" id="ARBA00022525"/>
    </source>
</evidence>
<dbReference type="Gene3D" id="2.10.90.10">
    <property type="entry name" value="Cystine-knot cytokines"/>
    <property type="match status" value="1"/>
</dbReference>
<dbReference type="InterPro" id="IPR001839">
    <property type="entry name" value="TGF-b_C"/>
</dbReference>
<dbReference type="InterPro" id="IPR015615">
    <property type="entry name" value="TGF-beta-rel"/>
</dbReference>
<dbReference type="PROSITE" id="PS51362">
    <property type="entry name" value="TGF_BETA_2"/>
    <property type="match status" value="1"/>
</dbReference>
<keyword evidence="7" id="KW-0325">Glycoprotein</keyword>
<dbReference type="STRING" id="7070.D6WJG4"/>
<dbReference type="SMART" id="SM00204">
    <property type="entry name" value="TGFB"/>
    <property type="match status" value="1"/>
</dbReference>
<evidence type="ECO:0000256" key="9">
    <source>
        <dbReference type="SAM" id="SignalP"/>
    </source>
</evidence>
<dbReference type="Proteomes" id="UP000007266">
    <property type="component" value="Linkage group 5"/>
</dbReference>
<dbReference type="PANTHER" id="PTHR11848">
    <property type="entry name" value="TGF-BETA FAMILY"/>
    <property type="match status" value="1"/>
</dbReference>
<evidence type="ECO:0000256" key="6">
    <source>
        <dbReference type="ARBA" id="ARBA00023157"/>
    </source>
</evidence>
<reference evidence="11 12" key="1">
    <citation type="journal article" date="2008" name="Nature">
        <title>The genome of the model beetle and pest Tribolium castaneum.</title>
        <authorList>
            <consortium name="Tribolium Genome Sequencing Consortium"/>
            <person name="Richards S."/>
            <person name="Gibbs R.A."/>
            <person name="Weinstock G.M."/>
            <person name="Brown S.J."/>
            <person name="Denell R."/>
            <person name="Beeman R.W."/>
            <person name="Gibbs R."/>
            <person name="Beeman R.W."/>
            <person name="Brown S.J."/>
            <person name="Bucher G."/>
            <person name="Friedrich M."/>
            <person name="Grimmelikhuijzen C.J."/>
            <person name="Klingler M."/>
            <person name="Lorenzen M."/>
            <person name="Richards S."/>
            <person name="Roth S."/>
            <person name="Schroder R."/>
            <person name="Tautz D."/>
            <person name="Zdobnov E.M."/>
            <person name="Muzny D."/>
            <person name="Gibbs R.A."/>
            <person name="Weinstock G.M."/>
            <person name="Attaway T."/>
            <person name="Bell S."/>
            <person name="Buhay C.J."/>
            <person name="Chandrabose M.N."/>
            <person name="Chavez D."/>
            <person name="Clerk-Blankenburg K.P."/>
            <person name="Cree A."/>
            <person name="Dao M."/>
            <person name="Davis C."/>
            <person name="Chacko J."/>
            <person name="Dinh H."/>
            <person name="Dugan-Rocha S."/>
            <person name="Fowler G."/>
            <person name="Garner T.T."/>
            <person name="Garnes J."/>
            <person name="Gnirke A."/>
            <person name="Hawes A."/>
            <person name="Hernandez J."/>
            <person name="Hines S."/>
            <person name="Holder M."/>
            <person name="Hume J."/>
            <person name="Jhangiani S.N."/>
            <person name="Joshi V."/>
            <person name="Khan Z.M."/>
            <person name="Jackson L."/>
            <person name="Kovar C."/>
            <person name="Kowis A."/>
            <person name="Lee S."/>
            <person name="Lewis L.R."/>
            <person name="Margolis J."/>
            <person name="Morgan M."/>
            <person name="Nazareth L.V."/>
            <person name="Nguyen N."/>
            <person name="Okwuonu G."/>
            <person name="Parker D."/>
            <person name="Richards S."/>
            <person name="Ruiz S.J."/>
            <person name="Santibanez J."/>
            <person name="Savard J."/>
            <person name="Scherer S.E."/>
            <person name="Schneider B."/>
            <person name="Sodergren E."/>
            <person name="Tautz D."/>
            <person name="Vattahil S."/>
            <person name="Villasana D."/>
            <person name="White C.S."/>
            <person name="Wright R."/>
            <person name="Park Y."/>
            <person name="Beeman R.W."/>
            <person name="Lord J."/>
            <person name="Oppert B."/>
            <person name="Lorenzen M."/>
            <person name="Brown S."/>
            <person name="Wang L."/>
            <person name="Savard J."/>
            <person name="Tautz D."/>
            <person name="Richards S."/>
            <person name="Weinstock G."/>
            <person name="Gibbs R.A."/>
            <person name="Liu Y."/>
            <person name="Worley K."/>
            <person name="Weinstock G."/>
            <person name="Elsik C.G."/>
            <person name="Reese J.T."/>
            <person name="Elhaik E."/>
            <person name="Landan G."/>
            <person name="Graur D."/>
            <person name="Arensburger P."/>
            <person name="Atkinson P."/>
            <person name="Beeman R.W."/>
            <person name="Beidler J."/>
            <person name="Brown S.J."/>
            <person name="Demuth J.P."/>
            <person name="Drury D.W."/>
            <person name="Du Y.Z."/>
            <person name="Fujiwara H."/>
            <person name="Lorenzen M."/>
            <person name="Maselli V."/>
            <person name="Osanai M."/>
            <person name="Park Y."/>
            <person name="Robertson H.M."/>
            <person name="Tu Z."/>
            <person name="Wang J.J."/>
            <person name="Wang S."/>
            <person name="Richards S."/>
            <person name="Song H."/>
            <person name="Zhang L."/>
            <person name="Sodergren E."/>
            <person name="Werner D."/>
            <person name="Stanke M."/>
            <person name="Morgenstern B."/>
            <person name="Solovyev V."/>
            <person name="Kosarev P."/>
            <person name="Brown G."/>
            <person name="Chen H.C."/>
            <person name="Ermolaeva O."/>
            <person name="Hlavina W."/>
            <person name="Kapustin Y."/>
            <person name="Kiryutin B."/>
            <person name="Kitts P."/>
            <person name="Maglott D."/>
            <person name="Pruitt K."/>
            <person name="Sapojnikov V."/>
            <person name="Souvorov A."/>
            <person name="Mackey A.J."/>
            <person name="Waterhouse R.M."/>
            <person name="Wyder S."/>
            <person name="Zdobnov E.M."/>
            <person name="Zdobnov E.M."/>
            <person name="Wyder S."/>
            <person name="Kriventseva E.V."/>
            <person name="Kadowaki T."/>
            <person name="Bork P."/>
            <person name="Aranda M."/>
            <person name="Bao R."/>
            <person name="Beermann A."/>
            <person name="Berns N."/>
            <person name="Bolognesi R."/>
            <person name="Bonneton F."/>
            <person name="Bopp D."/>
            <person name="Brown S.J."/>
            <person name="Bucher G."/>
            <person name="Butts T."/>
            <person name="Chaumot A."/>
            <person name="Denell R.E."/>
            <person name="Ferrier D.E."/>
            <person name="Friedrich M."/>
            <person name="Gordon C.M."/>
            <person name="Jindra M."/>
            <person name="Klingler M."/>
            <person name="Lan Q."/>
            <person name="Lattorff H.M."/>
            <person name="Laudet V."/>
            <person name="von Levetsow C."/>
            <person name="Liu Z."/>
            <person name="Lutz R."/>
            <person name="Lynch J.A."/>
            <person name="da Fonseca R.N."/>
            <person name="Posnien N."/>
            <person name="Reuter R."/>
            <person name="Roth S."/>
            <person name="Savard J."/>
            <person name="Schinko J.B."/>
            <person name="Schmitt C."/>
            <person name="Schoppmeier M."/>
            <person name="Schroder R."/>
            <person name="Shippy T.D."/>
            <person name="Simonnet F."/>
            <person name="Marques-Souza H."/>
            <person name="Tautz D."/>
            <person name="Tomoyasu Y."/>
            <person name="Trauner J."/>
            <person name="Van der Zee M."/>
            <person name="Vervoort M."/>
            <person name="Wittkopp N."/>
            <person name="Wimmer E.A."/>
            <person name="Yang X."/>
            <person name="Jones A.K."/>
            <person name="Sattelle D.B."/>
            <person name="Ebert P.R."/>
            <person name="Nelson D."/>
            <person name="Scott J.G."/>
            <person name="Beeman R.W."/>
            <person name="Muthukrishnan S."/>
            <person name="Kramer K.J."/>
            <person name="Arakane Y."/>
            <person name="Beeman R.W."/>
            <person name="Zhu Q."/>
            <person name="Hogenkamp D."/>
            <person name="Dixit R."/>
            <person name="Oppert B."/>
            <person name="Jiang H."/>
            <person name="Zou Z."/>
            <person name="Marshall J."/>
            <person name="Elpidina E."/>
            <person name="Vinokurov K."/>
            <person name="Oppert C."/>
            <person name="Zou Z."/>
            <person name="Evans J."/>
            <person name="Lu Z."/>
            <person name="Zhao P."/>
            <person name="Sumathipala N."/>
            <person name="Altincicek B."/>
            <person name="Vilcinskas A."/>
            <person name="Williams M."/>
            <person name="Hultmark D."/>
            <person name="Hetru C."/>
            <person name="Jiang H."/>
            <person name="Grimmelikhuijzen C.J."/>
            <person name="Hauser F."/>
            <person name="Cazzamali G."/>
            <person name="Williamson M."/>
            <person name="Park Y."/>
            <person name="Li B."/>
            <person name="Tanaka Y."/>
            <person name="Predel R."/>
            <person name="Neupert S."/>
            <person name="Schachtner J."/>
            <person name="Verleyen P."/>
            <person name="Raible F."/>
            <person name="Bork P."/>
            <person name="Friedrich M."/>
            <person name="Walden K.K."/>
            <person name="Robertson H.M."/>
            <person name="Angeli S."/>
            <person name="Foret S."/>
            <person name="Bucher G."/>
            <person name="Schuetz S."/>
            <person name="Maleszka R."/>
            <person name="Wimmer E.A."/>
            <person name="Beeman R.W."/>
            <person name="Lorenzen M."/>
            <person name="Tomoyasu Y."/>
            <person name="Miller S.C."/>
            <person name="Grossmann D."/>
            <person name="Bucher G."/>
        </authorList>
    </citation>
    <scope>NUCLEOTIDE SEQUENCE [LARGE SCALE GENOMIC DNA]</scope>
    <source>
        <strain evidence="11 12">Georgia GA2</strain>
    </source>
</reference>
<evidence type="ECO:0000313" key="12">
    <source>
        <dbReference type="Proteomes" id="UP000007266"/>
    </source>
</evidence>
<dbReference type="PANTHER" id="PTHR11848:SF310">
    <property type="entry name" value="PROTEIN 60A-RELATED"/>
    <property type="match status" value="1"/>
</dbReference>
<dbReference type="Pfam" id="PF00688">
    <property type="entry name" value="TGFb_propeptide"/>
    <property type="match status" value="1"/>
</dbReference>
<dbReference type="InterPro" id="IPR017948">
    <property type="entry name" value="TGFb_CS"/>
</dbReference>
<dbReference type="Pfam" id="PF00019">
    <property type="entry name" value="TGF_beta"/>
    <property type="match status" value="1"/>
</dbReference>
<keyword evidence="12" id="KW-1185">Reference proteome</keyword>